<reference evidence="2 3" key="1">
    <citation type="journal article" date="2020" name="ISME J.">
        <title>Uncovering the hidden diversity of litter-decomposition mechanisms in mushroom-forming fungi.</title>
        <authorList>
            <person name="Floudas D."/>
            <person name="Bentzer J."/>
            <person name="Ahren D."/>
            <person name="Johansson T."/>
            <person name="Persson P."/>
            <person name="Tunlid A."/>
        </authorList>
    </citation>
    <scope>NUCLEOTIDE SEQUENCE [LARGE SCALE GENOMIC DNA]</scope>
    <source>
        <strain evidence="2 3">CBS 291.85</strain>
    </source>
</reference>
<sequence length="93" mass="9966">MRFFSFAGFLSRPVLNVNVTQHIASSPLRVSRLSNANTYRYVSSIAQGKLWSMREGFVGCFWGWLGSMSFSTGAGSDSGSGSSSSSALIITTV</sequence>
<accession>A0A8H5GHC6</accession>
<dbReference type="EMBL" id="JAACJM010000029">
    <property type="protein sequence ID" value="KAF5365089.1"/>
    <property type="molecule type" value="Genomic_DNA"/>
</dbReference>
<gene>
    <name evidence="2" type="ORF">D9758_010976</name>
</gene>
<feature type="region of interest" description="Disordered" evidence="1">
    <location>
        <begin position="73"/>
        <end position="93"/>
    </location>
</feature>
<keyword evidence="3" id="KW-1185">Reference proteome</keyword>
<protein>
    <submittedName>
        <fullName evidence="2">Uncharacterized protein</fullName>
    </submittedName>
</protein>
<dbReference type="AlphaFoldDB" id="A0A8H5GHC6"/>
<comment type="caution">
    <text evidence="2">The sequence shown here is derived from an EMBL/GenBank/DDBJ whole genome shotgun (WGS) entry which is preliminary data.</text>
</comment>
<name>A0A8H5GHC6_9AGAR</name>
<evidence type="ECO:0000313" key="2">
    <source>
        <dbReference type="EMBL" id="KAF5365089.1"/>
    </source>
</evidence>
<organism evidence="2 3">
    <name type="scientific">Tetrapyrgos nigripes</name>
    <dbReference type="NCBI Taxonomy" id="182062"/>
    <lineage>
        <taxon>Eukaryota</taxon>
        <taxon>Fungi</taxon>
        <taxon>Dikarya</taxon>
        <taxon>Basidiomycota</taxon>
        <taxon>Agaricomycotina</taxon>
        <taxon>Agaricomycetes</taxon>
        <taxon>Agaricomycetidae</taxon>
        <taxon>Agaricales</taxon>
        <taxon>Marasmiineae</taxon>
        <taxon>Marasmiaceae</taxon>
        <taxon>Tetrapyrgos</taxon>
    </lineage>
</organism>
<feature type="compositionally biased region" description="Low complexity" evidence="1">
    <location>
        <begin position="73"/>
        <end position="86"/>
    </location>
</feature>
<proteinExistence type="predicted"/>
<evidence type="ECO:0000256" key="1">
    <source>
        <dbReference type="SAM" id="MobiDB-lite"/>
    </source>
</evidence>
<evidence type="ECO:0000313" key="3">
    <source>
        <dbReference type="Proteomes" id="UP000559256"/>
    </source>
</evidence>
<dbReference type="Proteomes" id="UP000559256">
    <property type="component" value="Unassembled WGS sequence"/>
</dbReference>